<evidence type="ECO:0000259" key="4">
    <source>
        <dbReference type="PROSITE" id="PS51149"/>
    </source>
</evidence>
<evidence type="ECO:0000313" key="6">
    <source>
        <dbReference type="EMBL" id="CUP21551.1"/>
    </source>
</evidence>
<feature type="modified residue" description="Glycine radical" evidence="3">
    <location>
        <position position="856"/>
    </location>
</feature>
<dbReference type="Pfam" id="PF01228">
    <property type="entry name" value="Gly_radical"/>
    <property type="match status" value="1"/>
</dbReference>
<dbReference type="Proteomes" id="UP000095544">
    <property type="component" value="Unassembled WGS sequence"/>
</dbReference>
<evidence type="ECO:0000256" key="2">
    <source>
        <dbReference type="ARBA" id="ARBA00023239"/>
    </source>
</evidence>
<dbReference type="GO" id="GO:0043722">
    <property type="term" value="F:4-hydroxyphenylacetate decarboxylase activity"/>
    <property type="evidence" value="ECO:0007669"/>
    <property type="project" value="UniProtKB-EC"/>
</dbReference>
<dbReference type="GO" id="GO:0005829">
    <property type="term" value="C:cytosol"/>
    <property type="evidence" value="ECO:0007669"/>
    <property type="project" value="TreeGrafter"/>
</dbReference>
<proteinExistence type="predicted"/>
<dbReference type="EMBL" id="CYZU01000067">
    <property type="protein sequence ID" value="CUP21551.1"/>
    <property type="molecule type" value="Genomic_DNA"/>
</dbReference>
<evidence type="ECO:0000313" key="7">
    <source>
        <dbReference type="Proteomes" id="UP000095544"/>
    </source>
</evidence>
<dbReference type="PANTHER" id="PTHR43641">
    <property type="entry name" value="FORMATE ACETYLTRANSFERASE 3-RELATED"/>
    <property type="match status" value="1"/>
</dbReference>
<feature type="domain" description="PFL" evidence="5">
    <location>
        <begin position="32"/>
        <end position="753"/>
    </location>
</feature>
<dbReference type="InterPro" id="IPR004184">
    <property type="entry name" value="PFL_dom"/>
</dbReference>
<evidence type="ECO:0000259" key="5">
    <source>
        <dbReference type="PROSITE" id="PS51554"/>
    </source>
</evidence>
<protein>
    <submittedName>
        <fullName evidence="6">4-hydroxyphenylacetate decarboxylase large subunit</fullName>
        <ecNumber evidence="6">4.1.1.83</ecNumber>
    </submittedName>
</protein>
<keyword evidence="2 6" id="KW-0456">Lyase</keyword>
<accession>A0A174LF87</accession>
<sequence length="881" mass="98554">MEATTNDQYLCFTCGTPPEEVEDREVKKTACPRARKLLQEFYDAKISLDTTFPYWYTRTWIKEEGQHPLVRRGLAMKSAFSHLEAAIRPDEILVMSRNKYVRGASITPWTANEFPLSDEERAKKDSKKASNKALEEITILATGGGGVSESTPEVLSMARRYGMRVEEHAALIEICRYWQNKSAEDTCWKWGTLHPEYDTLVNFKNAVLMAADMEYGNRHGRSVTNYQIVFEKGFQGMIDRCKELIAANVADGTAVDKVAYWQATIYAIEGVQTWVRKYSAEATRLASIEEDAEQKAVYEAMAARLEWISSNPPRDFMEALQLHWTCQLEVYNEMQGSGFSPGRLGQVLYPYWKKDIDEGKITREQTLEVLECMRVKYTELEIATCAGTTGILAGNTFNNICLGGVKPDGSSAENELEYLFIQAAINCPTVSPTLSIIYDGRLSNTFLQKGIECNKTGCGMPAWVSNRVGIEYCMKNHACEGITLEDARAWSIGGCLEIQPGAVYDNKIGAGSYSSSGINFINVPKVLELVLFDGVDPRTNVRVFPATGKKYETFDELMDTFKAYFKKVIQIFEETYNMKVSATFELDQPLLFSALSADCIEKGADIDHAGSRYNRCFTTWITGQVNTANSLASIKKNVFDDRAFTLDELKDVLLNNFGFISALDTGNFSMMEQTKDVSNPDWERIHALCMRAPKFGNDDAYVDDIYVQVADCFLKSVEEITDVFGNKWCASMLSVGTHGPLGQADIASADGRLAGVTLADGGQSPYPGTDQNGPYAVLSSATVIDHTNFKNTQLNMKLHPASIKGNMGSAKMLDMIRSFMDNGGFHIQFNVVDSRMLKDAQDNPNNYRDLLVRVAGFTQYWCEVSKPIQDELIARTEYEEV</sequence>
<dbReference type="EC" id="4.1.1.83" evidence="6"/>
<evidence type="ECO:0000256" key="3">
    <source>
        <dbReference type="PROSITE-ProRule" id="PRU00493"/>
    </source>
</evidence>
<name>A0A174LF87_9FIRM</name>
<dbReference type="PANTHER" id="PTHR43641:SF2">
    <property type="entry name" value="DEHYDRATASE YBIW-RELATED"/>
    <property type="match status" value="1"/>
</dbReference>
<dbReference type="Pfam" id="PF02901">
    <property type="entry name" value="PFL-like"/>
    <property type="match status" value="1"/>
</dbReference>
<organism evidence="6 7">
    <name type="scientific">Faecalicatena contorta</name>
    <dbReference type="NCBI Taxonomy" id="39482"/>
    <lineage>
        <taxon>Bacteria</taxon>
        <taxon>Bacillati</taxon>
        <taxon>Bacillota</taxon>
        <taxon>Clostridia</taxon>
        <taxon>Lachnospirales</taxon>
        <taxon>Lachnospiraceae</taxon>
        <taxon>Faecalicatena</taxon>
    </lineage>
</organism>
<evidence type="ECO:0000256" key="1">
    <source>
        <dbReference type="ARBA" id="ARBA00022818"/>
    </source>
</evidence>
<dbReference type="InterPro" id="IPR001150">
    <property type="entry name" value="Gly_radical"/>
</dbReference>
<feature type="domain" description="Glycine radical" evidence="4">
    <location>
        <begin position="761"/>
        <end position="881"/>
    </location>
</feature>
<gene>
    <name evidence="6" type="primary">hpdB_8</name>
    <name evidence="6" type="ORF">ERS852491_04572</name>
</gene>
<dbReference type="Gene3D" id="3.20.70.20">
    <property type="match status" value="1"/>
</dbReference>
<dbReference type="SUPFAM" id="SSF51998">
    <property type="entry name" value="PFL-like glycyl radical enzymes"/>
    <property type="match status" value="1"/>
</dbReference>
<dbReference type="OrthoDB" id="9803969at2"/>
<dbReference type="RefSeq" id="WP_055155063.1">
    <property type="nucleotide sequence ID" value="NZ_CYZU01000067.1"/>
</dbReference>
<dbReference type="AlphaFoldDB" id="A0A174LF87"/>
<reference evidence="6 7" key="1">
    <citation type="submission" date="2015-09" db="EMBL/GenBank/DDBJ databases">
        <authorList>
            <consortium name="Pathogen Informatics"/>
        </authorList>
    </citation>
    <scope>NUCLEOTIDE SEQUENCE [LARGE SCALE GENOMIC DNA]</scope>
    <source>
        <strain evidence="6 7">2789STDY5834876</strain>
    </source>
</reference>
<keyword evidence="1 3" id="KW-0556">Organic radical</keyword>
<dbReference type="InterPro" id="IPR051215">
    <property type="entry name" value="GRE"/>
</dbReference>
<dbReference type="PROSITE" id="PS51554">
    <property type="entry name" value="PFL"/>
    <property type="match status" value="1"/>
</dbReference>
<dbReference type="PROSITE" id="PS51149">
    <property type="entry name" value="GLY_RADICAL_2"/>
    <property type="match status" value="1"/>
</dbReference>
<dbReference type="STRING" id="39482.ERS852491_04572"/>